<evidence type="ECO:0000313" key="8">
    <source>
        <dbReference type="Proteomes" id="UP000002029"/>
    </source>
</evidence>
<dbReference type="PANTHER" id="PTHR47506">
    <property type="entry name" value="TRANSCRIPTIONAL REGULATORY PROTEIN"/>
    <property type="match status" value="1"/>
</dbReference>
<sequence>MSGEAAEPAAPPRDARAGSPEATSPGERTALPGDAATSLKGGRKGTDGAEGEGAPVPARRPRRHDPNRRDRIIDVTIDVIAEHGLAGTGHRSVAEAADVPLGSMTYHFASLDELVELAFSRYVSVLADRFDARLAAAPESGDLAAIVTDVIMVDFLRARRDLVLAYELYLGAARNPALREVTRTWMRRSRRALERLTDPATARVLDALLEGLVLHNFLATDPMTREEVHQAVARVIGPAR</sequence>
<evidence type="ECO:0000256" key="2">
    <source>
        <dbReference type="ARBA" id="ARBA00023125"/>
    </source>
</evidence>
<keyword evidence="8" id="KW-1185">Reference proteome</keyword>
<dbReference type="AlphaFoldDB" id="D2AU69"/>
<evidence type="ECO:0000256" key="4">
    <source>
        <dbReference type="PROSITE-ProRule" id="PRU00335"/>
    </source>
</evidence>
<dbReference type="Pfam" id="PF17940">
    <property type="entry name" value="TetR_C_31"/>
    <property type="match status" value="1"/>
</dbReference>
<dbReference type="Pfam" id="PF00440">
    <property type="entry name" value="TetR_N"/>
    <property type="match status" value="1"/>
</dbReference>
<evidence type="ECO:0000313" key="7">
    <source>
        <dbReference type="EMBL" id="ACZ90524.1"/>
    </source>
</evidence>
<dbReference type="eggNOG" id="COG3226">
    <property type="taxonomic scope" value="Bacteria"/>
</dbReference>
<dbReference type="Gene3D" id="1.10.357.10">
    <property type="entry name" value="Tetracycline Repressor, domain 2"/>
    <property type="match status" value="1"/>
</dbReference>
<evidence type="ECO:0000256" key="1">
    <source>
        <dbReference type="ARBA" id="ARBA00023015"/>
    </source>
</evidence>
<dbReference type="EMBL" id="CP001814">
    <property type="protein sequence ID" value="ACZ90524.1"/>
    <property type="molecule type" value="Genomic_DNA"/>
</dbReference>
<keyword evidence="2 4" id="KW-0238">DNA-binding</keyword>
<dbReference type="RefSeq" id="WP_012894254.1">
    <property type="nucleotide sequence ID" value="NC_013595.1"/>
</dbReference>
<feature type="DNA-binding region" description="H-T-H motif" evidence="4">
    <location>
        <begin position="89"/>
        <end position="108"/>
    </location>
</feature>
<dbReference type="PROSITE" id="PS50977">
    <property type="entry name" value="HTH_TETR_2"/>
    <property type="match status" value="1"/>
</dbReference>
<dbReference type="GO" id="GO:0003677">
    <property type="term" value="F:DNA binding"/>
    <property type="evidence" value="ECO:0007669"/>
    <property type="project" value="UniProtKB-UniRule"/>
</dbReference>
<keyword evidence="1" id="KW-0805">Transcription regulation</keyword>
<dbReference type="Proteomes" id="UP000002029">
    <property type="component" value="Chromosome"/>
</dbReference>
<dbReference type="InterPro" id="IPR001647">
    <property type="entry name" value="HTH_TetR"/>
</dbReference>
<gene>
    <name evidence="7" type="ordered locus">Sros_7862</name>
</gene>
<dbReference type="STRING" id="479432.Sros_7862"/>
<evidence type="ECO:0000256" key="3">
    <source>
        <dbReference type="ARBA" id="ARBA00023163"/>
    </source>
</evidence>
<feature type="region of interest" description="Disordered" evidence="5">
    <location>
        <begin position="1"/>
        <end position="68"/>
    </location>
</feature>
<dbReference type="HOGENOM" id="CLU_069356_21_2_11"/>
<organism evidence="7 8">
    <name type="scientific">Streptosporangium roseum (strain ATCC 12428 / DSM 43021 / JCM 3005 / KCTC 9067 / NCIMB 10171 / NRRL 2505 / NI 9100)</name>
    <dbReference type="NCBI Taxonomy" id="479432"/>
    <lineage>
        <taxon>Bacteria</taxon>
        <taxon>Bacillati</taxon>
        <taxon>Actinomycetota</taxon>
        <taxon>Actinomycetes</taxon>
        <taxon>Streptosporangiales</taxon>
        <taxon>Streptosporangiaceae</taxon>
        <taxon>Streptosporangium</taxon>
    </lineage>
</organism>
<accession>D2AU69</accession>
<dbReference type="InterPro" id="IPR009057">
    <property type="entry name" value="Homeodomain-like_sf"/>
</dbReference>
<reference evidence="7 8" key="1">
    <citation type="journal article" date="2010" name="Stand. Genomic Sci.">
        <title>Complete genome sequence of Streptosporangium roseum type strain (NI 9100).</title>
        <authorList>
            <person name="Nolan M."/>
            <person name="Sikorski J."/>
            <person name="Jando M."/>
            <person name="Lucas S."/>
            <person name="Lapidus A."/>
            <person name="Glavina Del Rio T."/>
            <person name="Chen F."/>
            <person name="Tice H."/>
            <person name="Pitluck S."/>
            <person name="Cheng J.F."/>
            <person name="Chertkov O."/>
            <person name="Sims D."/>
            <person name="Meincke L."/>
            <person name="Brettin T."/>
            <person name="Han C."/>
            <person name="Detter J.C."/>
            <person name="Bruce D."/>
            <person name="Goodwin L."/>
            <person name="Land M."/>
            <person name="Hauser L."/>
            <person name="Chang Y.J."/>
            <person name="Jeffries C.D."/>
            <person name="Ivanova N."/>
            <person name="Mavromatis K."/>
            <person name="Mikhailova N."/>
            <person name="Chen A."/>
            <person name="Palaniappan K."/>
            <person name="Chain P."/>
            <person name="Rohde M."/>
            <person name="Goker M."/>
            <person name="Bristow J."/>
            <person name="Eisen J.A."/>
            <person name="Markowitz V."/>
            <person name="Hugenholtz P."/>
            <person name="Kyrpides N.C."/>
            <person name="Klenk H.P."/>
        </authorList>
    </citation>
    <scope>NUCLEOTIDE SEQUENCE [LARGE SCALE GENOMIC DNA]</scope>
    <source>
        <strain evidence="8">ATCC 12428 / DSM 43021 / JCM 3005 / NI 9100</strain>
    </source>
</reference>
<keyword evidence="3" id="KW-0804">Transcription</keyword>
<name>D2AU69_STRRD</name>
<dbReference type="InterPro" id="IPR036271">
    <property type="entry name" value="Tet_transcr_reg_TetR-rel_C_sf"/>
</dbReference>
<dbReference type="SUPFAM" id="SSF48498">
    <property type="entry name" value="Tetracyclin repressor-like, C-terminal domain"/>
    <property type="match status" value="1"/>
</dbReference>
<evidence type="ECO:0000256" key="5">
    <source>
        <dbReference type="SAM" id="MobiDB-lite"/>
    </source>
</evidence>
<dbReference type="InterPro" id="IPR041583">
    <property type="entry name" value="TetR_C_31"/>
</dbReference>
<dbReference type="PANTHER" id="PTHR47506:SF6">
    <property type="entry name" value="HTH-TYPE TRANSCRIPTIONAL REPRESSOR NEMR"/>
    <property type="match status" value="1"/>
</dbReference>
<dbReference type="SUPFAM" id="SSF46689">
    <property type="entry name" value="Homeodomain-like"/>
    <property type="match status" value="1"/>
</dbReference>
<dbReference type="KEGG" id="sro:Sros_7862"/>
<protein>
    <submittedName>
        <fullName evidence="7">Transcriptional regulator, TetR family</fullName>
    </submittedName>
</protein>
<evidence type="ECO:0000259" key="6">
    <source>
        <dbReference type="PROSITE" id="PS50977"/>
    </source>
</evidence>
<feature type="domain" description="HTH tetR-type" evidence="6">
    <location>
        <begin position="66"/>
        <end position="126"/>
    </location>
</feature>
<proteinExistence type="predicted"/>